<comment type="caution">
    <text evidence="1">The sequence shown here is derived from an EMBL/GenBank/DDBJ whole genome shotgun (WGS) entry which is preliminary data.</text>
</comment>
<reference evidence="2" key="1">
    <citation type="journal article" date="2015" name="Nat. Genet.">
        <title>The genome and transcriptome of the zoonotic hookworm Ancylostoma ceylanicum identify infection-specific gene families.</title>
        <authorList>
            <person name="Schwarz E.M."/>
            <person name="Hu Y."/>
            <person name="Antoshechkin I."/>
            <person name="Miller M.M."/>
            <person name="Sternberg P.W."/>
            <person name="Aroian R.V."/>
        </authorList>
    </citation>
    <scope>NUCLEOTIDE SEQUENCE</scope>
    <source>
        <strain evidence="2">HY135</strain>
    </source>
</reference>
<sequence length="102" mass="10858">MSSVAEALRSVLSSASTSTEVGTAFMSLASTIDQVFNLPLPFGVGKGQALQNLLEKLGYGKPLFDHDRDLLASDMIFVNRNGSTCNLSVSGYVMIEFTSAYG</sequence>
<organism evidence="1 2">
    <name type="scientific">Ancylostoma ceylanicum</name>
    <dbReference type="NCBI Taxonomy" id="53326"/>
    <lineage>
        <taxon>Eukaryota</taxon>
        <taxon>Metazoa</taxon>
        <taxon>Ecdysozoa</taxon>
        <taxon>Nematoda</taxon>
        <taxon>Chromadorea</taxon>
        <taxon>Rhabditida</taxon>
        <taxon>Rhabditina</taxon>
        <taxon>Rhabditomorpha</taxon>
        <taxon>Strongyloidea</taxon>
        <taxon>Ancylostomatidae</taxon>
        <taxon>Ancylostomatinae</taxon>
        <taxon>Ancylostoma</taxon>
    </lineage>
</organism>
<protein>
    <submittedName>
        <fullName evidence="1">Uncharacterized protein</fullName>
    </submittedName>
</protein>
<dbReference type="AlphaFoldDB" id="A0A016T299"/>
<name>A0A016T299_9BILA</name>
<evidence type="ECO:0000313" key="1">
    <source>
        <dbReference type="EMBL" id="EYB97088.1"/>
    </source>
</evidence>
<dbReference type="Proteomes" id="UP000024635">
    <property type="component" value="Unassembled WGS sequence"/>
</dbReference>
<proteinExistence type="predicted"/>
<accession>A0A016T299</accession>
<dbReference type="EMBL" id="JARK01001479">
    <property type="protein sequence ID" value="EYB97088.1"/>
    <property type="molecule type" value="Genomic_DNA"/>
</dbReference>
<keyword evidence="2" id="KW-1185">Reference proteome</keyword>
<evidence type="ECO:0000313" key="2">
    <source>
        <dbReference type="Proteomes" id="UP000024635"/>
    </source>
</evidence>
<dbReference type="OrthoDB" id="5885234at2759"/>
<gene>
    <name evidence="1" type="primary">Acey_s0143.g2378</name>
    <name evidence="1" type="ORF">Y032_0143g2378</name>
</gene>